<comment type="function">
    <text evidence="7">Supplies octaprenyl diphosphate, the precursor for the side chain of the isoprenoid quinones ubiquinone and menaquinone.</text>
</comment>
<protein>
    <recommendedName>
        <fullName evidence="9">Octaprenyl diphosphate synthase</fullName>
        <ecNumber evidence="8">2.5.1.90</ecNumber>
    </recommendedName>
    <alternativeName>
        <fullName evidence="11">All-trans-octaprenyl-diphosphate synthase</fullName>
    </alternativeName>
    <alternativeName>
        <fullName evidence="10">Octaprenyl pyrophosphate synthase</fullName>
    </alternativeName>
</protein>
<evidence type="ECO:0000256" key="1">
    <source>
        <dbReference type="ARBA" id="ARBA00001946"/>
    </source>
</evidence>
<keyword evidence="3 12" id="KW-0808">Transferase</keyword>
<comment type="similarity">
    <text evidence="2 12">Belongs to the FPP/GGPP synthase family.</text>
</comment>
<evidence type="ECO:0000256" key="8">
    <source>
        <dbReference type="ARBA" id="ARBA00066511"/>
    </source>
</evidence>
<dbReference type="GO" id="GO:0008299">
    <property type="term" value="P:isoprenoid biosynthetic process"/>
    <property type="evidence" value="ECO:0007669"/>
    <property type="project" value="InterPro"/>
</dbReference>
<comment type="catalytic activity">
    <reaction evidence="6">
        <text>5 isopentenyl diphosphate + (2E,6E)-farnesyl diphosphate = all-trans-octaprenyl diphosphate + 5 diphosphate</text>
        <dbReference type="Rhea" id="RHEA:27798"/>
        <dbReference type="ChEBI" id="CHEBI:33019"/>
        <dbReference type="ChEBI" id="CHEBI:57711"/>
        <dbReference type="ChEBI" id="CHEBI:128769"/>
        <dbReference type="ChEBI" id="CHEBI:175763"/>
        <dbReference type="EC" id="2.5.1.90"/>
    </reaction>
</comment>
<dbReference type="CDD" id="cd00685">
    <property type="entry name" value="Trans_IPPS_HT"/>
    <property type="match status" value="1"/>
</dbReference>
<dbReference type="NCBIfam" id="NF008140">
    <property type="entry name" value="PRK10888.1"/>
    <property type="match status" value="1"/>
</dbReference>
<evidence type="ECO:0000313" key="15">
    <source>
        <dbReference type="Proteomes" id="UP000335415"/>
    </source>
</evidence>
<evidence type="ECO:0000256" key="7">
    <source>
        <dbReference type="ARBA" id="ARBA00055029"/>
    </source>
</evidence>
<dbReference type="EC" id="2.5.1.90" evidence="8"/>
<dbReference type="SFLD" id="SFLDS00005">
    <property type="entry name" value="Isoprenoid_Synthase_Type_I"/>
    <property type="match status" value="1"/>
</dbReference>
<evidence type="ECO:0000256" key="12">
    <source>
        <dbReference type="RuleBase" id="RU004466"/>
    </source>
</evidence>
<gene>
    <name evidence="14" type="primary">ispB</name>
    <name evidence="13" type="ORF">FJU30_01860</name>
    <name evidence="14" type="ORF">FJU30_02905</name>
</gene>
<proteinExistence type="inferred from homology"/>
<dbReference type="GO" id="GO:0106350">
    <property type="term" value="F:all-trans-octaprenyl-diphosphate synthase activity"/>
    <property type="evidence" value="ECO:0007669"/>
    <property type="project" value="UniProtKB-EC"/>
</dbReference>
<dbReference type="SUPFAM" id="SSF48576">
    <property type="entry name" value="Terpenoid synthases"/>
    <property type="match status" value="1"/>
</dbReference>
<dbReference type="InterPro" id="IPR000092">
    <property type="entry name" value="Polyprenyl_synt"/>
</dbReference>
<comment type="cofactor">
    <cofactor evidence="1">
        <name>Mg(2+)</name>
        <dbReference type="ChEBI" id="CHEBI:18420"/>
    </cofactor>
</comment>
<dbReference type="EMBL" id="VYKJ01000001">
    <property type="protein sequence ID" value="KAA9002950.1"/>
    <property type="molecule type" value="Genomic_DNA"/>
</dbReference>
<organism evidence="14 15">
    <name type="scientific">Affinibrenneria salicis</name>
    <dbReference type="NCBI Taxonomy" id="2590031"/>
    <lineage>
        <taxon>Bacteria</taxon>
        <taxon>Pseudomonadati</taxon>
        <taxon>Pseudomonadota</taxon>
        <taxon>Gammaproteobacteria</taxon>
        <taxon>Enterobacterales</taxon>
        <taxon>Pectobacteriaceae</taxon>
        <taxon>Affinibrenneria</taxon>
    </lineage>
</organism>
<dbReference type="EMBL" id="VYKJ01000001">
    <property type="protein sequence ID" value="KAA9002763.1"/>
    <property type="molecule type" value="Genomic_DNA"/>
</dbReference>
<keyword evidence="4" id="KW-0479">Metal-binding</keyword>
<keyword evidence="15" id="KW-1185">Reference proteome</keyword>
<evidence type="ECO:0000256" key="4">
    <source>
        <dbReference type="ARBA" id="ARBA00022723"/>
    </source>
</evidence>
<dbReference type="GO" id="GO:0046872">
    <property type="term" value="F:metal ion binding"/>
    <property type="evidence" value="ECO:0007669"/>
    <property type="project" value="UniProtKB-KW"/>
</dbReference>
<evidence type="ECO:0000256" key="10">
    <source>
        <dbReference type="ARBA" id="ARBA00079637"/>
    </source>
</evidence>
<dbReference type="PANTHER" id="PTHR12001">
    <property type="entry name" value="GERANYLGERANYL PYROPHOSPHATE SYNTHASE"/>
    <property type="match status" value="1"/>
</dbReference>
<evidence type="ECO:0000256" key="6">
    <source>
        <dbReference type="ARBA" id="ARBA00051506"/>
    </source>
</evidence>
<dbReference type="Proteomes" id="UP000335415">
    <property type="component" value="Unassembled WGS sequence"/>
</dbReference>
<dbReference type="OrthoDB" id="9805316at2"/>
<dbReference type="Gene3D" id="1.10.600.10">
    <property type="entry name" value="Farnesyl Diphosphate Synthase"/>
    <property type="match status" value="1"/>
</dbReference>
<comment type="caution">
    <text evidence="14">The sequence shown here is derived from an EMBL/GenBank/DDBJ whole genome shotgun (WGS) entry which is preliminary data.</text>
</comment>
<evidence type="ECO:0000313" key="13">
    <source>
        <dbReference type="EMBL" id="KAA9002763.1"/>
    </source>
</evidence>
<evidence type="ECO:0000256" key="9">
    <source>
        <dbReference type="ARBA" id="ARBA00072473"/>
    </source>
</evidence>
<dbReference type="PANTHER" id="PTHR12001:SF69">
    <property type="entry name" value="ALL TRANS-POLYPRENYL-DIPHOSPHATE SYNTHASE PDSS1"/>
    <property type="match status" value="1"/>
</dbReference>
<sequence length="323" mass="35223">MNPEQITELTSEDMTAVNGVILEQLNSDVALINQLGHYIISGGGKRIRPMIAVLAARALSYQGDKHITVAALIEFIHTATLLHDDVVDESDMRRGKATANAAFGNAASVLVGDFIYTRAFQMMTSLQSLRVLALMSEAVNVIAEGEVLQLMNCNDPNISEESYMRVIYSKTARLFEAASQSSAILAGASPQQEQALQDYGRYLGTAFQLIDDLLDYSADGKTLGKNTGDDLNEGKPTLPLLHAMHHGTPQQSAQIRQAIEQGNGRHLLEPVLETMQQCGSLSYTRLRAEQEADKAIAALRILPSTPYRLALEGLAHLAVQRDF</sequence>
<dbReference type="RefSeq" id="WP_150433733.1">
    <property type="nucleotide sequence ID" value="NZ_VYKJ01000001.1"/>
</dbReference>
<evidence type="ECO:0000256" key="5">
    <source>
        <dbReference type="ARBA" id="ARBA00022842"/>
    </source>
</evidence>
<dbReference type="PROSITE" id="PS00723">
    <property type="entry name" value="POLYPRENYL_SYNTHASE_1"/>
    <property type="match status" value="1"/>
</dbReference>
<reference evidence="14 15" key="1">
    <citation type="submission" date="2019-09" db="EMBL/GenBank/DDBJ databases">
        <authorList>
            <person name="Li Y."/>
        </authorList>
    </citation>
    <scope>NUCLEOTIDE SEQUENCE [LARGE SCALE GENOMIC DNA]</scope>
    <source>
        <strain evidence="14 15">L3-3HA</strain>
    </source>
</reference>
<dbReference type="FunFam" id="1.10.600.10:FF:000002">
    <property type="entry name" value="Octaprenyl diphosphate synthase"/>
    <property type="match status" value="1"/>
</dbReference>
<evidence type="ECO:0000313" key="14">
    <source>
        <dbReference type="EMBL" id="KAA9002950.1"/>
    </source>
</evidence>
<dbReference type="InterPro" id="IPR008949">
    <property type="entry name" value="Isoprenoid_synthase_dom_sf"/>
</dbReference>
<evidence type="ECO:0000256" key="2">
    <source>
        <dbReference type="ARBA" id="ARBA00006706"/>
    </source>
</evidence>
<accession>A0A5J5G6L6</accession>
<dbReference type="InterPro" id="IPR033749">
    <property type="entry name" value="Polyprenyl_synt_CS"/>
</dbReference>
<dbReference type="PROSITE" id="PS00444">
    <property type="entry name" value="POLYPRENYL_SYNTHASE_2"/>
    <property type="match status" value="1"/>
</dbReference>
<evidence type="ECO:0000256" key="11">
    <source>
        <dbReference type="ARBA" id="ARBA00083124"/>
    </source>
</evidence>
<dbReference type="Pfam" id="PF00348">
    <property type="entry name" value="polyprenyl_synt"/>
    <property type="match status" value="1"/>
</dbReference>
<name>A0A5J5G6L6_9GAMM</name>
<keyword evidence="5" id="KW-0460">Magnesium</keyword>
<dbReference type="AlphaFoldDB" id="A0A5J5G6L6"/>
<evidence type="ECO:0000256" key="3">
    <source>
        <dbReference type="ARBA" id="ARBA00022679"/>
    </source>
</evidence>